<dbReference type="PANTHER" id="PTHR24126:SF14">
    <property type="entry name" value="ANK_REP_REGION DOMAIN-CONTAINING PROTEIN"/>
    <property type="match status" value="1"/>
</dbReference>
<dbReference type="InterPro" id="IPR036770">
    <property type="entry name" value="Ankyrin_rpt-contain_sf"/>
</dbReference>
<feature type="repeat" description="ANK" evidence="3">
    <location>
        <begin position="328"/>
        <end position="360"/>
    </location>
</feature>
<dbReference type="InterPro" id="IPR002110">
    <property type="entry name" value="Ankyrin_rpt"/>
</dbReference>
<name>A0A1R0GS79_9FUNG</name>
<keyword evidence="2 3" id="KW-0040">ANK repeat</keyword>
<feature type="repeat" description="ANK" evidence="3">
    <location>
        <begin position="358"/>
        <end position="390"/>
    </location>
</feature>
<accession>A0A1R0GS79</accession>
<dbReference type="Pfam" id="PF12796">
    <property type="entry name" value="Ank_2"/>
    <property type="match status" value="2"/>
</dbReference>
<evidence type="ECO:0000313" key="5">
    <source>
        <dbReference type="Proteomes" id="UP000187455"/>
    </source>
</evidence>
<dbReference type="EMBL" id="LSSL01004120">
    <property type="protein sequence ID" value="OLY79753.1"/>
    <property type="molecule type" value="Genomic_DNA"/>
</dbReference>
<organism evidence="4 5">
    <name type="scientific">Smittium mucronatum</name>
    <dbReference type="NCBI Taxonomy" id="133383"/>
    <lineage>
        <taxon>Eukaryota</taxon>
        <taxon>Fungi</taxon>
        <taxon>Fungi incertae sedis</taxon>
        <taxon>Zoopagomycota</taxon>
        <taxon>Kickxellomycotina</taxon>
        <taxon>Harpellomycetes</taxon>
        <taxon>Harpellales</taxon>
        <taxon>Legeriomycetaceae</taxon>
        <taxon>Smittium</taxon>
    </lineage>
</organism>
<protein>
    <submittedName>
        <fullName evidence="4">Putative ankyrin repeat protein L25</fullName>
    </submittedName>
</protein>
<dbReference type="AlphaFoldDB" id="A0A1R0GS79"/>
<evidence type="ECO:0000256" key="1">
    <source>
        <dbReference type="ARBA" id="ARBA00022737"/>
    </source>
</evidence>
<dbReference type="STRING" id="133383.A0A1R0GS79"/>
<dbReference type="PROSITE" id="PS50297">
    <property type="entry name" value="ANK_REP_REGION"/>
    <property type="match status" value="3"/>
</dbReference>
<proteinExistence type="predicted"/>
<dbReference type="PANTHER" id="PTHR24126">
    <property type="entry name" value="ANKYRIN REPEAT, PH AND SEC7 DOMAIN CONTAINING PROTEIN SECG-RELATED"/>
    <property type="match status" value="1"/>
</dbReference>
<sequence length="678" mass="77603">MITHIFQNYPRIKEFIDQNLFFVCIRDPRPELISFFVENAIFSFSDMVKLESMLYDEIYEQFTSYDRKLHKKKKEDLYKLFPIFESFFTKSSGIDNEEYIKNRESFLQIQMTRLLLISCRGYSDLEEIKYYIDNGANIHIDQDQPLIDACQTYDDLDIIKLFVESGSDVNAQNGLALVNACYAPRSLNIIKYLIDCGADVNAQSGQPLINVCSNSGDLDIVEYLVQKGANIHLQDDQAFIEACLNTRNFKVFEFLIQNGADINAQNGEALVKACFYPKDLKQIKYLIENGVDIHSQNDEALVSTCLEDGVVDVFGFLVENGANIHAQNGQALINACSRNLNFNILKYLVENGADVNAQNGQALIVASNFRNLDFIKYLLENGADVNSQNGQPLITACKSQAPLEVLRLLIENGADVKAQNCQALINICNRHCYNKDSFNESFEYLLSLGGDNGVNLESVWVLVFKGSLSPRLIEYLIQAEININFQGNIHLIEDLSYQIIDSKMAYDTIGFLAEKMTIITEQSFVISFFRNPRFKIIKFFADKGIEVIKYKCFILDCLSELIGENLCDLVSFFSNDAFLSGCRYSCNFCRNRRIKCSCTDIYFYVSYLDEVFVILLYLKKIGADFSTIELQKKFGKNLPQLDSIDLNIVSFDDNNVYKIFYSESNGYPQWLYYFQSYR</sequence>
<evidence type="ECO:0000256" key="3">
    <source>
        <dbReference type="PROSITE-ProRule" id="PRU00023"/>
    </source>
</evidence>
<gene>
    <name evidence="4" type="ORF">AYI68_g6171</name>
</gene>
<keyword evidence="5" id="KW-1185">Reference proteome</keyword>
<evidence type="ECO:0000256" key="2">
    <source>
        <dbReference type="ARBA" id="ARBA00023043"/>
    </source>
</evidence>
<keyword evidence="1" id="KW-0677">Repeat</keyword>
<dbReference type="PROSITE" id="PS50088">
    <property type="entry name" value="ANK_REPEAT"/>
    <property type="match status" value="3"/>
</dbReference>
<comment type="caution">
    <text evidence="4">The sequence shown here is derived from an EMBL/GenBank/DDBJ whole genome shotgun (WGS) entry which is preliminary data.</text>
</comment>
<dbReference type="OrthoDB" id="20872at2759"/>
<dbReference type="Proteomes" id="UP000187455">
    <property type="component" value="Unassembled WGS sequence"/>
</dbReference>
<reference evidence="4 5" key="1">
    <citation type="journal article" date="2016" name="Mol. Biol. Evol.">
        <title>Genome-Wide Survey of Gut Fungi (Harpellales) Reveals the First Horizontally Transferred Ubiquitin Gene from a Mosquito Host.</title>
        <authorList>
            <person name="Wang Y."/>
            <person name="White M.M."/>
            <person name="Kvist S."/>
            <person name="Moncalvo J.M."/>
        </authorList>
    </citation>
    <scope>NUCLEOTIDE SEQUENCE [LARGE SCALE GENOMIC DNA]</scope>
    <source>
        <strain evidence="4 5">ALG-7-W6</strain>
    </source>
</reference>
<dbReference type="SUPFAM" id="SSF48403">
    <property type="entry name" value="Ankyrin repeat"/>
    <property type="match status" value="1"/>
</dbReference>
<evidence type="ECO:0000313" key="4">
    <source>
        <dbReference type="EMBL" id="OLY79753.1"/>
    </source>
</evidence>
<dbReference type="Gene3D" id="1.25.40.20">
    <property type="entry name" value="Ankyrin repeat-containing domain"/>
    <property type="match status" value="3"/>
</dbReference>
<dbReference type="SMART" id="SM00248">
    <property type="entry name" value="ANK"/>
    <property type="match status" value="9"/>
</dbReference>
<feature type="repeat" description="ANK" evidence="3">
    <location>
        <begin position="204"/>
        <end position="236"/>
    </location>
</feature>